<sequence length="93" mass="10306">MQRIPVPENVLGTDDTVCRWIQGLFRQGAALRLRIVLSFFRWLLCYTVACQSASGTLTVYTWDHSPLIAGVMLAALIALLLAARTIMGPILVF</sequence>
<evidence type="ECO:0000313" key="3">
    <source>
        <dbReference type="Proteomes" id="UP001066276"/>
    </source>
</evidence>
<proteinExistence type="predicted"/>
<dbReference type="Proteomes" id="UP001066276">
    <property type="component" value="Chromosome 6"/>
</dbReference>
<dbReference type="AlphaFoldDB" id="A0AAV7QLX0"/>
<name>A0AAV7QLX0_PLEWA</name>
<keyword evidence="1" id="KW-0812">Transmembrane</keyword>
<evidence type="ECO:0000256" key="1">
    <source>
        <dbReference type="SAM" id="Phobius"/>
    </source>
</evidence>
<evidence type="ECO:0000313" key="2">
    <source>
        <dbReference type="EMBL" id="KAJ1141464.1"/>
    </source>
</evidence>
<comment type="caution">
    <text evidence="2">The sequence shown here is derived from an EMBL/GenBank/DDBJ whole genome shotgun (WGS) entry which is preliminary data.</text>
</comment>
<protein>
    <submittedName>
        <fullName evidence="2">Uncharacterized protein</fullName>
    </submittedName>
</protein>
<reference evidence="2" key="1">
    <citation type="journal article" date="2022" name="bioRxiv">
        <title>Sequencing and chromosome-scale assembly of the giantPleurodeles waltlgenome.</title>
        <authorList>
            <person name="Brown T."/>
            <person name="Elewa A."/>
            <person name="Iarovenko S."/>
            <person name="Subramanian E."/>
            <person name="Araus A.J."/>
            <person name="Petzold A."/>
            <person name="Susuki M."/>
            <person name="Suzuki K.-i.T."/>
            <person name="Hayashi T."/>
            <person name="Toyoda A."/>
            <person name="Oliveira C."/>
            <person name="Osipova E."/>
            <person name="Leigh N.D."/>
            <person name="Simon A."/>
            <person name="Yun M.H."/>
        </authorList>
    </citation>
    <scope>NUCLEOTIDE SEQUENCE</scope>
    <source>
        <strain evidence="2">20211129_DDA</strain>
        <tissue evidence="2">Liver</tissue>
    </source>
</reference>
<feature type="transmembrane region" description="Helical" evidence="1">
    <location>
        <begin position="68"/>
        <end position="92"/>
    </location>
</feature>
<dbReference type="EMBL" id="JANPWB010000010">
    <property type="protein sequence ID" value="KAJ1141464.1"/>
    <property type="molecule type" value="Genomic_DNA"/>
</dbReference>
<organism evidence="2 3">
    <name type="scientific">Pleurodeles waltl</name>
    <name type="common">Iberian ribbed newt</name>
    <dbReference type="NCBI Taxonomy" id="8319"/>
    <lineage>
        <taxon>Eukaryota</taxon>
        <taxon>Metazoa</taxon>
        <taxon>Chordata</taxon>
        <taxon>Craniata</taxon>
        <taxon>Vertebrata</taxon>
        <taxon>Euteleostomi</taxon>
        <taxon>Amphibia</taxon>
        <taxon>Batrachia</taxon>
        <taxon>Caudata</taxon>
        <taxon>Salamandroidea</taxon>
        <taxon>Salamandridae</taxon>
        <taxon>Pleurodelinae</taxon>
        <taxon>Pleurodeles</taxon>
    </lineage>
</organism>
<keyword evidence="1" id="KW-1133">Transmembrane helix</keyword>
<gene>
    <name evidence="2" type="ORF">NDU88_007795</name>
</gene>
<keyword evidence="1" id="KW-0472">Membrane</keyword>
<feature type="transmembrane region" description="Helical" evidence="1">
    <location>
        <begin position="42"/>
        <end position="62"/>
    </location>
</feature>
<keyword evidence="3" id="KW-1185">Reference proteome</keyword>
<accession>A0AAV7QLX0</accession>